<keyword evidence="2" id="KW-1185">Reference proteome</keyword>
<dbReference type="EMBL" id="JAUHHV010000007">
    <property type="protein sequence ID" value="KAK1417661.1"/>
    <property type="molecule type" value="Genomic_DNA"/>
</dbReference>
<name>A0AAD8NR53_TARER</name>
<sequence length="67" mass="7665">MVRLSGKDISSSTPVPIPYKGQCHSQINSQWPPSNSTRFAPCHMKIQKHQSHFWCFDNTSPQSLHLE</sequence>
<comment type="caution">
    <text evidence="1">The sequence shown here is derived from an EMBL/GenBank/DDBJ whole genome shotgun (WGS) entry which is preliminary data.</text>
</comment>
<dbReference type="AlphaFoldDB" id="A0AAD8NR53"/>
<dbReference type="Proteomes" id="UP001229421">
    <property type="component" value="Unassembled WGS sequence"/>
</dbReference>
<reference evidence="1" key="1">
    <citation type="journal article" date="2023" name="bioRxiv">
        <title>Improved chromosome-level genome assembly for marigold (Tagetes erecta).</title>
        <authorList>
            <person name="Jiang F."/>
            <person name="Yuan L."/>
            <person name="Wang S."/>
            <person name="Wang H."/>
            <person name="Xu D."/>
            <person name="Wang A."/>
            <person name="Fan W."/>
        </authorList>
    </citation>
    <scope>NUCLEOTIDE SEQUENCE</scope>
    <source>
        <strain evidence="1">WSJ</strain>
        <tissue evidence="1">Leaf</tissue>
    </source>
</reference>
<accession>A0AAD8NR53</accession>
<gene>
    <name evidence="1" type="ORF">QVD17_26793</name>
</gene>
<proteinExistence type="predicted"/>
<protein>
    <submittedName>
        <fullName evidence="1">Uncharacterized protein</fullName>
    </submittedName>
</protein>
<evidence type="ECO:0000313" key="1">
    <source>
        <dbReference type="EMBL" id="KAK1417661.1"/>
    </source>
</evidence>
<evidence type="ECO:0000313" key="2">
    <source>
        <dbReference type="Proteomes" id="UP001229421"/>
    </source>
</evidence>
<organism evidence="1 2">
    <name type="scientific">Tagetes erecta</name>
    <name type="common">African marigold</name>
    <dbReference type="NCBI Taxonomy" id="13708"/>
    <lineage>
        <taxon>Eukaryota</taxon>
        <taxon>Viridiplantae</taxon>
        <taxon>Streptophyta</taxon>
        <taxon>Embryophyta</taxon>
        <taxon>Tracheophyta</taxon>
        <taxon>Spermatophyta</taxon>
        <taxon>Magnoliopsida</taxon>
        <taxon>eudicotyledons</taxon>
        <taxon>Gunneridae</taxon>
        <taxon>Pentapetalae</taxon>
        <taxon>asterids</taxon>
        <taxon>campanulids</taxon>
        <taxon>Asterales</taxon>
        <taxon>Asteraceae</taxon>
        <taxon>Asteroideae</taxon>
        <taxon>Heliantheae alliance</taxon>
        <taxon>Tageteae</taxon>
        <taxon>Tagetes</taxon>
    </lineage>
</organism>